<evidence type="ECO:0000313" key="2">
    <source>
        <dbReference type="EMBL" id="MBP2363217.1"/>
    </source>
</evidence>
<proteinExistence type="predicted"/>
<keyword evidence="3" id="KW-1185">Reference proteome</keyword>
<name>A0ABS4VH07_9ACTN</name>
<dbReference type="EMBL" id="JAGINS010000001">
    <property type="protein sequence ID" value="MBP2363217.1"/>
    <property type="molecule type" value="Genomic_DNA"/>
</dbReference>
<protein>
    <submittedName>
        <fullName evidence="2">Uncharacterized protein</fullName>
    </submittedName>
</protein>
<gene>
    <name evidence="2" type="ORF">JOF59_005617</name>
</gene>
<sequence length="77" mass="8311">MRHPPHSSHLLNCSSEQCSPRTAPLPHPWRRPPDPPPVCTVEYGTAHQWDGGSQRSVTLTGLGTATSRRSLGFASPG</sequence>
<evidence type="ECO:0000256" key="1">
    <source>
        <dbReference type="SAM" id="MobiDB-lite"/>
    </source>
</evidence>
<organism evidence="2 3">
    <name type="scientific">Streptomyces clavifer</name>
    <dbReference type="NCBI Taxonomy" id="68188"/>
    <lineage>
        <taxon>Bacteria</taxon>
        <taxon>Bacillati</taxon>
        <taxon>Actinomycetota</taxon>
        <taxon>Actinomycetes</taxon>
        <taxon>Kitasatosporales</taxon>
        <taxon>Streptomycetaceae</taxon>
        <taxon>Streptomyces</taxon>
    </lineage>
</organism>
<feature type="region of interest" description="Disordered" evidence="1">
    <location>
        <begin position="1"/>
        <end position="35"/>
    </location>
</feature>
<reference evidence="2 3" key="1">
    <citation type="submission" date="2021-03" db="EMBL/GenBank/DDBJ databases">
        <title>Sequencing the genomes of 1000 actinobacteria strains.</title>
        <authorList>
            <person name="Klenk H.-P."/>
        </authorList>
    </citation>
    <scope>NUCLEOTIDE SEQUENCE [LARGE SCALE GENOMIC DNA]</scope>
    <source>
        <strain evidence="2 3">DSM 40843</strain>
    </source>
</reference>
<feature type="region of interest" description="Disordered" evidence="1">
    <location>
        <begin position="49"/>
        <end position="77"/>
    </location>
</feature>
<dbReference type="Proteomes" id="UP001519311">
    <property type="component" value="Unassembled WGS sequence"/>
</dbReference>
<accession>A0ABS4VH07</accession>
<evidence type="ECO:0000313" key="3">
    <source>
        <dbReference type="Proteomes" id="UP001519311"/>
    </source>
</evidence>
<comment type="caution">
    <text evidence="2">The sequence shown here is derived from an EMBL/GenBank/DDBJ whole genome shotgun (WGS) entry which is preliminary data.</text>
</comment>
<feature type="compositionally biased region" description="Polar residues" evidence="1">
    <location>
        <begin position="9"/>
        <end position="20"/>
    </location>
</feature>
<feature type="compositionally biased region" description="Polar residues" evidence="1">
    <location>
        <begin position="51"/>
        <end position="69"/>
    </location>
</feature>